<feature type="binding site" evidence="12">
    <location>
        <position position="200"/>
    </location>
    <ligand>
        <name>Ca(2+)</name>
        <dbReference type="ChEBI" id="CHEBI:29108"/>
        <label>3</label>
    </ligand>
</feature>
<evidence type="ECO:0000256" key="16">
    <source>
        <dbReference type="SAM" id="Phobius"/>
    </source>
</evidence>
<dbReference type="Pfam" id="PF00045">
    <property type="entry name" value="Hemopexin"/>
    <property type="match status" value="4"/>
</dbReference>
<feature type="binding site" evidence="12">
    <location>
        <position position="227"/>
    </location>
    <ligand>
        <name>Ca(2+)</name>
        <dbReference type="ChEBI" id="CHEBI:29108"/>
        <label>1</label>
    </ligand>
</feature>
<keyword evidence="7 12" id="KW-0106">Calcium</keyword>
<dbReference type="SUPFAM" id="SSF55486">
    <property type="entry name" value="Metalloproteases ('zincins'), catalytic domain"/>
    <property type="match status" value="1"/>
</dbReference>
<dbReference type="PRINTS" id="PR00138">
    <property type="entry name" value="MATRIXIN"/>
</dbReference>
<feature type="binding site" evidence="12">
    <location>
        <position position="382"/>
    </location>
    <ligand>
        <name>Ca(2+)</name>
        <dbReference type="ChEBI" id="CHEBI:29108"/>
        <label>4</label>
    </ligand>
</feature>
<feature type="transmembrane region" description="Helical" evidence="16">
    <location>
        <begin position="20"/>
        <end position="42"/>
    </location>
</feature>
<feature type="repeat" description="Hemopexin" evidence="14">
    <location>
        <begin position="378"/>
        <end position="424"/>
    </location>
</feature>
<dbReference type="Gene3D" id="3.40.390.10">
    <property type="entry name" value="Collagenase (Catalytic Domain)"/>
    <property type="match status" value="1"/>
</dbReference>
<dbReference type="InterPro" id="IPR036375">
    <property type="entry name" value="Hemopexin-like_dom_sf"/>
</dbReference>
<feature type="binding site" evidence="12">
    <location>
        <position position="224"/>
    </location>
    <ligand>
        <name>Ca(2+)</name>
        <dbReference type="ChEBI" id="CHEBI:29108"/>
        <label>3</label>
    </ligand>
</feature>
<dbReference type="InterPro" id="IPR036365">
    <property type="entry name" value="PGBD-like_sf"/>
</dbReference>
<reference evidence="18" key="1">
    <citation type="submission" date="2021-06" db="EMBL/GenBank/DDBJ databases">
        <authorList>
            <consortium name="Wellcome Sanger Institute Data Sharing"/>
        </authorList>
    </citation>
    <scope>NUCLEOTIDE SEQUENCE [LARGE SCALE GENOMIC DNA]</scope>
</reference>
<feature type="binding site" evidence="11">
    <location>
        <position position="248"/>
    </location>
    <ligand>
        <name>Zn(2+)</name>
        <dbReference type="ChEBI" id="CHEBI:29105"/>
        <label>2</label>
        <note>catalytic</note>
    </ligand>
</feature>
<keyword evidence="9" id="KW-0865">Zymogen</keyword>
<dbReference type="InterPro" id="IPR024079">
    <property type="entry name" value="MetalloPept_cat_dom_sf"/>
</dbReference>
<keyword evidence="16" id="KW-0472">Membrane</keyword>
<dbReference type="InterPro" id="IPR001818">
    <property type="entry name" value="Pept_M10_metallopeptidase"/>
</dbReference>
<evidence type="ECO:0000256" key="5">
    <source>
        <dbReference type="ARBA" id="ARBA00022801"/>
    </source>
</evidence>
<dbReference type="Pfam" id="PF01471">
    <property type="entry name" value="PG_binding_1"/>
    <property type="match status" value="1"/>
</dbReference>
<evidence type="ECO:0000256" key="9">
    <source>
        <dbReference type="ARBA" id="ARBA00023145"/>
    </source>
</evidence>
<feature type="binding site" evidence="12">
    <location>
        <position position="333"/>
    </location>
    <ligand>
        <name>Ca(2+)</name>
        <dbReference type="ChEBI" id="CHEBI:29108"/>
        <label>4</label>
    </ligand>
</feature>
<evidence type="ECO:0000259" key="17">
    <source>
        <dbReference type="SMART" id="SM00235"/>
    </source>
</evidence>
<feature type="repeat" description="Hemopexin" evidence="14">
    <location>
        <begin position="425"/>
        <end position="472"/>
    </location>
</feature>
<dbReference type="Pfam" id="PF00413">
    <property type="entry name" value="Peptidase_M10"/>
    <property type="match status" value="1"/>
</dbReference>
<feature type="binding site" evidence="12">
    <location>
        <position position="227"/>
    </location>
    <ligand>
        <name>Ca(2+)</name>
        <dbReference type="ChEBI" id="CHEBI:29108"/>
        <label>3</label>
    </ligand>
</feature>
<feature type="compositionally biased region" description="Basic residues" evidence="15">
    <location>
        <begin position="117"/>
        <end position="126"/>
    </location>
</feature>
<dbReference type="InterPro" id="IPR033739">
    <property type="entry name" value="M10A_MMP"/>
</dbReference>
<dbReference type="SUPFAM" id="SSF47090">
    <property type="entry name" value="PGBD-like"/>
    <property type="match status" value="1"/>
</dbReference>
<keyword evidence="3 11" id="KW-0479">Metal-binding</keyword>
<feature type="binding site" evidence="12">
    <location>
        <position position="201"/>
    </location>
    <ligand>
        <name>Ca(2+)</name>
        <dbReference type="ChEBI" id="CHEBI:29108"/>
        <label>3</label>
    </ligand>
</feature>
<feature type="repeat" description="Hemopexin" evidence="14">
    <location>
        <begin position="325"/>
        <end position="374"/>
    </location>
</feature>
<dbReference type="CDD" id="cd04278">
    <property type="entry name" value="ZnMc_MMP"/>
    <property type="match status" value="1"/>
</dbReference>
<evidence type="ECO:0000256" key="6">
    <source>
        <dbReference type="ARBA" id="ARBA00022833"/>
    </source>
</evidence>
<evidence type="ECO:0000256" key="4">
    <source>
        <dbReference type="ARBA" id="ARBA00022737"/>
    </source>
</evidence>
<feature type="binding site" evidence="12">
    <location>
        <position position="262"/>
    </location>
    <ligand>
        <name>Zn(2+)</name>
        <dbReference type="ChEBI" id="CHEBI:29105"/>
        <label>2</label>
        <note>catalytic</note>
    </ligand>
</feature>
<dbReference type="InterPro" id="IPR018487">
    <property type="entry name" value="Hemopexin-like_repeat"/>
</dbReference>
<comment type="similarity">
    <text evidence="1">Belongs to the peptidase M10A family.</text>
</comment>
<feature type="binding site" evidence="12">
    <location>
        <position position="193"/>
    </location>
    <ligand>
        <name>Zn(2+)</name>
        <dbReference type="ChEBI" id="CHEBI:29105"/>
        <label>1</label>
    </ligand>
</feature>
<dbReference type="Ensembl" id="ENSECRT00000017420.1">
    <property type="protein sequence ID" value="ENSECRP00000017092.1"/>
    <property type="gene ID" value="ENSECRG00000011364.1"/>
</dbReference>
<feature type="active site" evidence="10">
    <location>
        <position position="245"/>
    </location>
</feature>
<evidence type="ECO:0000256" key="1">
    <source>
        <dbReference type="ARBA" id="ARBA00010370"/>
    </source>
</evidence>
<dbReference type="CDD" id="cd00094">
    <property type="entry name" value="HX"/>
    <property type="match status" value="1"/>
</dbReference>
<feature type="binding site" evidence="12">
    <location>
        <position position="208"/>
    </location>
    <ligand>
        <name>Zn(2+)</name>
        <dbReference type="ChEBI" id="CHEBI:29105"/>
        <label>1</label>
    </ligand>
</feature>
<feature type="repeat" description="Hemopexin" evidence="14">
    <location>
        <begin position="474"/>
        <end position="521"/>
    </location>
</feature>
<feature type="region of interest" description="Disordered" evidence="15">
    <location>
        <begin position="108"/>
        <end position="128"/>
    </location>
</feature>
<organism evidence="18 19">
    <name type="scientific">Erpetoichthys calabaricus</name>
    <name type="common">Rope fish</name>
    <name type="synonym">Calamoichthys calabaricus</name>
    <dbReference type="NCBI Taxonomy" id="27687"/>
    <lineage>
        <taxon>Eukaryota</taxon>
        <taxon>Metazoa</taxon>
        <taxon>Chordata</taxon>
        <taxon>Craniata</taxon>
        <taxon>Vertebrata</taxon>
        <taxon>Euteleostomi</taxon>
        <taxon>Actinopterygii</taxon>
        <taxon>Polypteriformes</taxon>
        <taxon>Polypteridae</taxon>
        <taxon>Erpetoichthys</taxon>
    </lineage>
</organism>
<dbReference type="GO" id="GO:0030574">
    <property type="term" value="P:collagen catabolic process"/>
    <property type="evidence" value="ECO:0007669"/>
    <property type="project" value="TreeGrafter"/>
</dbReference>
<comment type="cofactor">
    <cofactor evidence="12">
        <name>Ca(2+)</name>
        <dbReference type="ChEBI" id="CHEBI:29108"/>
    </cofactor>
    <text evidence="12">Can bind about 5 Ca(2+) ions per subunit.</text>
</comment>
<dbReference type="AlphaFoldDB" id="A0A8C4SG56"/>
<dbReference type="Gene3D" id="2.110.10.10">
    <property type="entry name" value="Hemopexin-like domain"/>
    <property type="match status" value="1"/>
</dbReference>
<keyword evidence="4" id="KW-0677">Repeat</keyword>
<dbReference type="GO" id="GO:0004222">
    <property type="term" value="F:metalloendopeptidase activity"/>
    <property type="evidence" value="ECO:0007669"/>
    <property type="project" value="InterPro"/>
</dbReference>
<protein>
    <recommendedName>
        <fullName evidence="17">Peptidase metallopeptidase domain-containing protein</fullName>
    </recommendedName>
</protein>
<evidence type="ECO:0000256" key="13">
    <source>
        <dbReference type="PIRSR" id="PIRSR621190-5"/>
    </source>
</evidence>
<keyword evidence="2" id="KW-0645">Protease</keyword>
<evidence type="ECO:0000256" key="8">
    <source>
        <dbReference type="ARBA" id="ARBA00023049"/>
    </source>
</evidence>
<dbReference type="SMART" id="SM00235">
    <property type="entry name" value="ZnMc"/>
    <property type="match status" value="1"/>
</dbReference>
<reference evidence="18" key="3">
    <citation type="submission" date="2025-09" db="UniProtKB">
        <authorList>
            <consortium name="Ensembl"/>
        </authorList>
    </citation>
    <scope>IDENTIFICATION</scope>
</reference>
<evidence type="ECO:0000256" key="15">
    <source>
        <dbReference type="SAM" id="MobiDB-lite"/>
    </source>
</evidence>
<dbReference type="FunFam" id="2.110.10.10:FF:000018">
    <property type="entry name" value="Matrix metallopeptidase 25b"/>
    <property type="match status" value="1"/>
</dbReference>
<dbReference type="GO" id="GO:0008270">
    <property type="term" value="F:zinc ion binding"/>
    <property type="evidence" value="ECO:0007669"/>
    <property type="project" value="InterPro"/>
</dbReference>
<feature type="binding site" evidence="12">
    <location>
        <position position="195"/>
    </location>
    <ligand>
        <name>Zn(2+)</name>
        <dbReference type="ChEBI" id="CHEBI:29105"/>
        <label>1</label>
    </ligand>
</feature>
<evidence type="ECO:0000256" key="11">
    <source>
        <dbReference type="PIRSR" id="PIRSR001191-2"/>
    </source>
</evidence>
<keyword evidence="8" id="KW-0482">Metalloprotease</keyword>
<feature type="binding site" description="in inhibited form" evidence="12">
    <location>
        <position position="103"/>
    </location>
    <ligand>
        <name>Zn(2+)</name>
        <dbReference type="ChEBI" id="CHEBI:29105"/>
        <label>2</label>
        <note>catalytic</note>
    </ligand>
</feature>
<dbReference type="InterPro" id="IPR000585">
    <property type="entry name" value="Hemopexin-like_dom"/>
</dbReference>
<dbReference type="GO" id="GO:0005615">
    <property type="term" value="C:extracellular space"/>
    <property type="evidence" value="ECO:0007669"/>
    <property type="project" value="TreeGrafter"/>
</dbReference>
<keyword evidence="5" id="KW-0378">Hydrolase</keyword>
<keyword evidence="16" id="KW-1133">Transmembrane helix</keyword>
<comment type="cofactor">
    <cofactor evidence="12">
        <name>Zn(2+)</name>
        <dbReference type="ChEBI" id="CHEBI:29105"/>
    </cofactor>
    <text evidence="12">Binds 2 Zn(2+) ions per subunit.</text>
</comment>
<dbReference type="PROSITE" id="PS51642">
    <property type="entry name" value="HEMOPEXIN_2"/>
    <property type="match status" value="4"/>
</dbReference>
<feature type="binding site" evidence="12">
    <location>
        <position position="222"/>
    </location>
    <ligand>
        <name>Zn(2+)</name>
        <dbReference type="ChEBI" id="CHEBI:29105"/>
        <label>1</label>
    </ligand>
</feature>
<feature type="domain" description="Peptidase metallopeptidase" evidence="17">
    <location>
        <begin position="127"/>
        <end position="292"/>
    </location>
</feature>
<feature type="binding site" evidence="11">
    <location>
        <position position="244"/>
    </location>
    <ligand>
        <name>Zn(2+)</name>
        <dbReference type="ChEBI" id="CHEBI:29105"/>
        <label>2</label>
        <note>catalytic</note>
    </ligand>
</feature>
<name>A0A8C4SG56_ERPCA</name>
<keyword evidence="19" id="KW-1185">Reference proteome</keyword>
<reference evidence="18" key="2">
    <citation type="submission" date="2025-08" db="UniProtKB">
        <authorList>
            <consortium name="Ensembl"/>
        </authorList>
    </citation>
    <scope>IDENTIFICATION</scope>
</reference>
<feature type="short sequence motif" description="Cysteine switch" evidence="13">
    <location>
        <begin position="101"/>
        <end position="108"/>
    </location>
</feature>
<evidence type="ECO:0000256" key="3">
    <source>
        <dbReference type="ARBA" id="ARBA00022723"/>
    </source>
</evidence>
<evidence type="ECO:0000313" key="18">
    <source>
        <dbReference type="Ensembl" id="ENSECRP00000017092.1"/>
    </source>
</evidence>
<dbReference type="FunFam" id="3.40.390.10:FF:000070">
    <property type="entry name" value="Matrix metallopeptidase 25b"/>
    <property type="match status" value="1"/>
</dbReference>
<dbReference type="PANTHER" id="PTHR10201">
    <property type="entry name" value="MATRIX METALLOPROTEINASE"/>
    <property type="match status" value="1"/>
</dbReference>
<feature type="binding site" evidence="12">
    <location>
        <position position="431"/>
    </location>
    <ligand>
        <name>Ca(2+)</name>
        <dbReference type="ChEBI" id="CHEBI:29108"/>
        <label>5</label>
    </ligand>
</feature>
<keyword evidence="6 11" id="KW-0862">Zinc</keyword>
<evidence type="ECO:0000256" key="14">
    <source>
        <dbReference type="PROSITE-ProRule" id="PRU01011"/>
    </source>
</evidence>
<dbReference type="GeneTree" id="ENSGT00940000158699"/>
<dbReference type="InterPro" id="IPR006026">
    <property type="entry name" value="Peptidase_Metallo"/>
</dbReference>
<dbReference type="GO" id="GO:0006508">
    <property type="term" value="P:proteolysis"/>
    <property type="evidence" value="ECO:0007669"/>
    <property type="project" value="UniProtKB-KW"/>
</dbReference>
<dbReference type="SUPFAM" id="SSF50923">
    <property type="entry name" value="Hemopexin-like domain"/>
    <property type="match status" value="1"/>
</dbReference>
<evidence type="ECO:0000256" key="2">
    <source>
        <dbReference type="ARBA" id="ARBA00022670"/>
    </source>
</evidence>
<dbReference type="InterPro" id="IPR002477">
    <property type="entry name" value="Peptidoglycan-bd-like"/>
</dbReference>
<sequence length="584" mass="66181">VFVKSVIIPGPACHWPLISLTYPAVLILTYSSSFCCSFSFFVEPSLEWLTRYGYLPSPDPVTGQLQTWEAVVQAIKNMQRFAGLEETGVMDERTVALMKTPRCSLPDVPETDAHLKSERRRRRRSSAGHGWTRKNISWRVRSYPSPALLSRETVRALLFYALRVWSEPTRLDFHEVGGMGDVELQVDFVRGSHGDGFPFDGPGGAVAHAFFPSDPERAGTVHFDSDESWSFRSSGTDLFAVAVHEFGHALGLSHSSSRRSIMRPYYQGPVGDPLQYELAEEDKKEILQLYGHLAPPTSQPEVPLAAFLHVLSLHRTALSCRGDAPDRCTSNFDAVSQIRGETFFFKGRYFWRLTHSGHLSSFQPAQIHRFWRGLPVGLDSVDAVYERSTDHKIVFFKGAQYWLFQDISLEEGFPRPLSDFGLPSGAVVEGAYCSPLDGKTYLLQGTKVWRFDEEKGKLDTEYPIEANHWKELPFGDIDDLMSDKDGSTYVFRGRQYWKFRGHEPHPEPGYPHVTAVDWLDCPDSSSSTPQSFPKDTPRIYQEHGREPNFDGCSCQARGAGNRLTLRLFWNVLFIALGFWVAYFY</sequence>
<dbReference type="PANTHER" id="PTHR10201:SF224">
    <property type="entry name" value="MATRIX METALLOPEPTIDASE 17B"/>
    <property type="match status" value="1"/>
</dbReference>
<dbReference type="GO" id="GO:0030198">
    <property type="term" value="P:extracellular matrix organization"/>
    <property type="evidence" value="ECO:0007669"/>
    <property type="project" value="TreeGrafter"/>
</dbReference>
<dbReference type="GO" id="GO:0031012">
    <property type="term" value="C:extracellular matrix"/>
    <property type="evidence" value="ECO:0007669"/>
    <property type="project" value="InterPro"/>
</dbReference>
<evidence type="ECO:0000256" key="7">
    <source>
        <dbReference type="ARBA" id="ARBA00022837"/>
    </source>
</evidence>
<feature type="binding site" evidence="12">
    <location>
        <position position="478"/>
    </location>
    <ligand>
        <name>Ca(2+)</name>
        <dbReference type="ChEBI" id="CHEBI:29108"/>
        <label>4</label>
    </ligand>
</feature>
<evidence type="ECO:0000313" key="19">
    <source>
        <dbReference type="Proteomes" id="UP000694620"/>
    </source>
</evidence>
<evidence type="ECO:0000256" key="12">
    <source>
        <dbReference type="PIRSR" id="PIRSR621190-2"/>
    </source>
</evidence>
<accession>A0A8C4SG56</accession>
<keyword evidence="16" id="KW-0812">Transmembrane</keyword>
<feature type="binding site" evidence="11">
    <location>
        <position position="254"/>
    </location>
    <ligand>
        <name>Zn(2+)</name>
        <dbReference type="ChEBI" id="CHEBI:29105"/>
        <label>2</label>
        <note>catalytic</note>
    </ligand>
</feature>
<dbReference type="InterPro" id="IPR021190">
    <property type="entry name" value="Pept_M10A"/>
</dbReference>
<proteinExistence type="inferred from homology"/>
<feature type="transmembrane region" description="Helical" evidence="16">
    <location>
        <begin position="567"/>
        <end position="583"/>
    </location>
</feature>
<dbReference type="PIRSF" id="PIRSF001191">
    <property type="entry name" value="Peptidase_M10A_matrix"/>
    <property type="match status" value="1"/>
</dbReference>
<evidence type="ECO:0000256" key="10">
    <source>
        <dbReference type="PIRSR" id="PIRSR001191-1"/>
    </source>
</evidence>
<dbReference type="SMART" id="SM00120">
    <property type="entry name" value="HX"/>
    <property type="match status" value="4"/>
</dbReference>
<dbReference type="Proteomes" id="UP000694620">
    <property type="component" value="Chromosome 10"/>
</dbReference>